<dbReference type="SUPFAM" id="SSF54768">
    <property type="entry name" value="dsRNA-binding domain-like"/>
    <property type="match status" value="1"/>
</dbReference>
<sequence>MLCKSILNEFAVKRNLDRLIYNTRYTEGPSSVNICHLVLGGKTYKGELAGSKQMAKQVAAEAAIESLLGMLIHWFFSLAMLKGILCAKETP</sequence>
<evidence type="ECO:0000313" key="3">
    <source>
        <dbReference type="Proteomes" id="UP001371456"/>
    </source>
</evidence>
<evidence type="ECO:0000313" key="2">
    <source>
        <dbReference type="EMBL" id="KAK6795723.1"/>
    </source>
</evidence>
<dbReference type="InterPro" id="IPR014720">
    <property type="entry name" value="dsRBD_dom"/>
</dbReference>
<protein>
    <recommendedName>
        <fullName evidence="1">DRBM domain-containing protein</fullName>
    </recommendedName>
</protein>
<dbReference type="Proteomes" id="UP001371456">
    <property type="component" value="Unassembled WGS sequence"/>
</dbReference>
<feature type="domain" description="DRBM" evidence="1">
    <location>
        <begin position="3"/>
        <end position="68"/>
    </location>
</feature>
<accession>A0AAN8TWE9</accession>
<comment type="caution">
    <text evidence="2">The sequence shown here is derived from an EMBL/GenBank/DDBJ whole genome shotgun (WGS) entry which is preliminary data.</text>
</comment>
<reference evidence="2 3" key="1">
    <citation type="submission" date="2024-02" db="EMBL/GenBank/DDBJ databases">
        <title>de novo genome assembly of Solanum bulbocastanum strain 11H21.</title>
        <authorList>
            <person name="Hosaka A.J."/>
        </authorList>
    </citation>
    <scope>NUCLEOTIDE SEQUENCE [LARGE SCALE GENOMIC DNA]</scope>
    <source>
        <tissue evidence="2">Young leaves</tissue>
    </source>
</reference>
<evidence type="ECO:0000259" key="1">
    <source>
        <dbReference type="SMART" id="SM00358"/>
    </source>
</evidence>
<proteinExistence type="predicted"/>
<organism evidence="2 3">
    <name type="scientific">Solanum bulbocastanum</name>
    <name type="common">Wild potato</name>
    <dbReference type="NCBI Taxonomy" id="147425"/>
    <lineage>
        <taxon>Eukaryota</taxon>
        <taxon>Viridiplantae</taxon>
        <taxon>Streptophyta</taxon>
        <taxon>Embryophyta</taxon>
        <taxon>Tracheophyta</taxon>
        <taxon>Spermatophyta</taxon>
        <taxon>Magnoliopsida</taxon>
        <taxon>eudicotyledons</taxon>
        <taxon>Gunneridae</taxon>
        <taxon>Pentapetalae</taxon>
        <taxon>asterids</taxon>
        <taxon>lamiids</taxon>
        <taxon>Solanales</taxon>
        <taxon>Solanaceae</taxon>
        <taxon>Solanoideae</taxon>
        <taxon>Solaneae</taxon>
        <taxon>Solanum</taxon>
    </lineage>
</organism>
<dbReference type="AlphaFoldDB" id="A0AAN8TWE9"/>
<dbReference type="SMART" id="SM00358">
    <property type="entry name" value="DSRM"/>
    <property type="match status" value="1"/>
</dbReference>
<dbReference type="Gene3D" id="3.30.160.20">
    <property type="match status" value="1"/>
</dbReference>
<dbReference type="CDD" id="cd00048">
    <property type="entry name" value="DSRM_SF"/>
    <property type="match status" value="1"/>
</dbReference>
<name>A0AAN8TWE9_SOLBU</name>
<dbReference type="Pfam" id="PF00035">
    <property type="entry name" value="dsrm"/>
    <property type="match status" value="1"/>
</dbReference>
<gene>
    <name evidence="2" type="ORF">RDI58_009178</name>
</gene>
<keyword evidence="3" id="KW-1185">Reference proteome</keyword>
<dbReference type="EMBL" id="JBANQN010000003">
    <property type="protein sequence ID" value="KAK6795723.1"/>
    <property type="molecule type" value="Genomic_DNA"/>
</dbReference>